<evidence type="ECO:0000256" key="1">
    <source>
        <dbReference type="SAM" id="Phobius"/>
    </source>
</evidence>
<dbReference type="EMBL" id="GBRH01200572">
    <property type="protein sequence ID" value="JAD97323.1"/>
    <property type="molecule type" value="Transcribed_RNA"/>
</dbReference>
<reference evidence="2" key="2">
    <citation type="journal article" date="2015" name="Data Brief">
        <title>Shoot transcriptome of the giant reed, Arundo donax.</title>
        <authorList>
            <person name="Barrero R.A."/>
            <person name="Guerrero F.D."/>
            <person name="Moolhuijzen P."/>
            <person name="Goolsby J.A."/>
            <person name="Tidwell J."/>
            <person name="Bellgard S.E."/>
            <person name="Bellgard M.I."/>
        </authorList>
    </citation>
    <scope>NUCLEOTIDE SEQUENCE</scope>
    <source>
        <tissue evidence="2">Shoot tissue taken approximately 20 cm above the soil surface</tissue>
    </source>
</reference>
<protein>
    <submittedName>
        <fullName evidence="2">Uncharacterized protein</fullName>
    </submittedName>
</protein>
<dbReference type="AlphaFoldDB" id="A0A0A9EE81"/>
<reference evidence="2" key="1">
    <citation type="submission" date="2014-09" db="EMBL/GenBank/DDBJ databases">
        <authorList>
            <person name="Magalhaes I.L.F."/>
            <person name="Oliveira U."/>
            <person name="Santos F.R."/>
            <person name="Vidigal T.H.D.A."/>
            <person name="Brescovit A.D."/>
            <person name="Santos A.J."/>
        </authorList>
    </citation>
    <scope>NUCLEOTIDE SEQUENCE</scope>
    <source>
        <tissue evidence="2">Shoot tissue taken approximately 20 cm above the soil surface</tissue>
    </source>
</reference>
<feature type="transmembrane region" description="Helical" evidence="1">
    <location>
        <begin position="6"/>
        <end position="27"/>
    </location>
</feature>
<keyword evidence="1" id="KW-1133">Transmembrane helix</keyword>
<keyword evidence="1" id="KW-0812">Transmembrane</keyword>
<keyword evidence="1" id="KW-0472">Membrane</keyword>
<sequence length="50" mass="5828">MHILHLIIHSGLVCYLIKVTVLILVTVKCLSSYNIWRTLILRRVKCNYAC</sequence>
<accession>A0A0A9EE81</accession>
<name>A0A0A9EE81_ARUDO</name>
<organism evidence="2">
    <name type="scientific">Arundo donax</name>
    <name type="common">Giant reed</name>
    <name type="synonym">Donax arundinaceus</name>
    <dbReference type="NCBI Taxonomy" id="35708"/>
    <lineage>
        <taxon>Eukaryota</taxon>
        <taxon>Viridiplantae</taxon>
        <taxon>Streptophyta</taxon>
        <taxon>Embryophyta</taxon>
        <taxon>Tracheophyta</taxon>
        <taxon>Spermatophyta</taxon>
        <taxon>Magnoliopsida</taxon>
        <taxon>Liliopsida</taxon>
        <taxon>Poales</taxon>
        <taxon>Poaceae</taxon>
        <taxon>PACMAD clade</taxon>
        <taxon>Arundinoideae</taxon>
        <taxon>Arundineae</taxon>
        <taxon>Arundo</taxon>
    </lineage>
</organism>
<proteinExistence type="predicted"/>
<evidence type="ECO:0000313" key="2">
    <source>
        <dbReference type="EMBL" id="JAD97323.1"/>
    </source>
</evidence>